<dbReference type="EMBL" id="SNRW01009922">
    <property type="protein sequence ID" value="KAA6377303.1"/>
    <property type="molecule type" value="Genomic_DNA"/>
</dbReference>
<dbReference type="Proteomes" id="UP000324800">
    <property type="component" value="Unassembled WGS sequence"/>
</dbReference>
<proteinExistence type="predicted"/>
<gene>
    <name evidence="2" type="ORF">EZS28_027170</name>
</gene>
<reference evidence="2 3" key="1">
    <citation type="submission" date="2019-03" db="EMBL/GenBank/DDBJ databases">
        <title>Single cell metagenomics reveals metabolic interactions within the superorganism composed of flagellate Streblomastix strix and complex community of Bacteroidetes bacteria on its surface.</title>
        <authorList>
            <person name="Treitli S.C."/>
            <person name="Kolisko M."/>
            <person name="Husnik F."/>
            <person name="Keeling P."/>
            <person name="Hampl V."/>
        </authorList>
    </citation>
    <scope>NUCLEOTIDE SEQUENCE [LARGE SCALE GENOMIC DNA]</scope>
    <source>
        <strain evidence="2">ST1C</strain>
    </source>
</reference>
<feature type="region of interest" description="Disordered" evidence="1">
    <location>
        <begin position="1"/>
        <end position="23"/>
    </location>
</feature>
<evidence type="ECO:0000313" key="3">
    <source>
        <dbReference type="Proteomes" id="UP000324800"/>
    </source>
</evidence>
<sequence length="380" mass="43816">MTLHQNSEQKQVEQVPQSPTNSPLQNSILNALNRISHFGPSEGAFVEQILRNIGIENKDEIEHKEHDFFVINFSFYPKSPYFNEITKFLAFMALFGHIPFRLRYFPLLEEVDNLDTKLDKYAVLLNRFFIDNRLLKPELIQTLQFKPIIKQEIDDPNCTTGVSQLQQQPTSIPILIHHPTEIIVEQIIVLQPLSSLFFQNISDVQILSDEQTQSLNDIIFNILTNYSLKEGIESISEIDLSLIQRMLRLRHTPGAIKFALPPDPNEILLNSSRVLHCPPTQKITVAGRALTKHGVRCKWWELPQKGNEIIKNEKAELILNLLISHAQWINAHMIVHDCPMFEVRVSSGYGARWSLDKIQFRGFLEPPDEEGHEKGWIHDP</sequence>
<evidence type="ECO:0000256" key="1">
    <source>
        <dbReference type="SAM" id="MobiDB-lite"/>
    </source>
</evidence>
<name>A0A5J4V458_9EUKA</name>
<dbReference type="OrthoDB" id="112749at2759"/>
<evidence type="ECO:0000313" key="2">
    <source>
        <dbReference type="EMBL" id="KAA6377303.1"/>
    </source>
</evidence>
<comment type="caution">
    <text evidence="2">The sequence shown here is derived from an EMBL/GenBank/DDBJ whole genome shotgun (WGS) entry which is preliminary data.</text>
</comment>
<dbReference type="AlphaFoldDB" id="A0A5J4V458"/>
<protein>
    <submittedName>
        <fullName evidence="2">Putative RNA-binding ASCH domain protein</fullName>
    </submittedName>
</protein>
<dbReference type="PANTHER" id="PTHR34204">
    <property type="entry name" value="RNA-BINDING ASCH DOMAIN PROTEIN"/>
    <property type="match status" value="1"/>
</dbReference>
<dbReference type="PANTHER" id="PTHR34204:SF2">
    <property type="entry name" value="RNA-BINDING ASCH DOMAIN PROTEIN"/>
    <property type="match status" value="1"/>
</dbReference>
<accession>A0A5J4V458</accession>
<organism evidence="2 3">
    <name type="scientific">Streblomastix strix</name>
    <dbReference type="NCBI Taxonomy" id="222440"/>
    <lineage>
        <taxon>Eukaryota</taxon>
        <taxon>Metamonada</taxon>
        <taxon>Preaxostyla</taxon>
        <taxon>Oxymonadida</taxon>
        <taxon>Streblomastigidae</taxon>
        <taxon>Streblomastix</taxon>
    </lineage>
</organism>